<evidence type="ECO:0000256" key="11">
    <source>
        <dbReference type="ARBA" id="ARBA00023136"/>
    </source>
</evidence>
<dbReference type="InterPro" id="IPR016174">
    <property type="entry name" value="Di-haem_cyt_TM"/>
</dbReference>
<evidence type="ECO:0000256" key="2">
    <source>
        <dbReference type="ARBA" id="ARBA00004651"/>
    </source>
</evidence>
<comment type="subcellular location">
    <subcellularLocation>
        <location evidence="2">Cell membrane</location>
        <topology evidence="2">Multi-pass membrane protein</topology>
    </subcellularLocation>
</comment>
<keyword evidence="4" id="KW-1003">Cell membrane</keyword>
<feature type="transmembrane region" description="Helical" evidence="13">
    <location>
        <begin position="21"/>
        <end position="41"/>
    </location>
</feature>
<keyword evidence="7" id="KW-0479">Metal-binding</keyword>
<feature type="transmembrane region" description="Helical" evidence="13">
    <location>
        <begin position="152"/>
        <end position="172"/>
    </location>
</feature>
<gene>
    <name evidence="16" type="primary">yceJ_4</name>
    <name evidence="15" type="ORF">GJ689_00685</name>
    <name evidence="16" type="ORF">RHODGE_RHODGE_04701</name>
</gene>
<evidence type="ECO:0000259" key="14">
    <source>
        <dbReference type="Pfam" id="PF01292"/>
    </source>
</evidence>
<keyword evidence="10" id="KW-0408">Iron</keyword>
<evidence type="ECO:0000256" key="9">
    <source>
        <dbReference type="ARBA" id="ARBA00022989"/>
    </source>
</evidence>
<evidence type="ECO:0000256" key="1">
    <source>
        <dbReference type="ARBA" id="ARBA00001970"/>
    </source>
</evidence>
<evidence type="ECO:0000256" key="12">
    <source>
        <dbReference type="ARBA" id="ARBA00037975"/>
    </source>
</evidence>
<keyword evidence="3" id="KW-0813">Transport</keyword>
<dbReference type="AlphaFoldDB" id="A0A447D0U3"/>
<feature type="transmembrane region" description="Helical" evidence="13">
    <location>
        <begin position="93"/>
        <end position="115"/>
    </location>
</feature>
<dbReference type="GO" id="GO:0022904">
    <property type="term" value="P:respiratory electron transport chain"/>
    <property type="evidence" value="ECO:0007669"/>
    <property type="project" value="InterPro"/>
</dbReference>
<feature type="domain" description="Cytochrome b561 bacterial/Ni-hydrogenase" evidence="14">
    <location>
        <begin position="15"/>
        <end position="185"/>
    </location>
</feature>
<dbReference type="GO" id="GO:0020037">
    <property type="term" value="F:heme binding"/>
    <property type="evidence" value="ECO:0007669"/>
    <property type="project" value="TreeGrafter"/>
</dbReference>
<evidence type="ECO:0000313" key="17">
    <source>
        <dbReference type="Proteomes" id="UP000289200"/>
    </source>
</evidence>
<dbReference type="PANTHER" id="PTHR30529:SF1">
    <property type="entry name" value="CYTOCHROME B561 HOMOLOG 2"/>
    <property type="match status" value="1"/>
</dbReference>
<comment type="cofactor">
    <cofactor evidence="1">
        <name>heme b</name>
        <dbReference type="ChEBI" id="CHEBI:60344"/>
    </cofactor>
</comment>
<comment type="similarity">
    <text evidence="12">Belongs to the cytochrome b561 family.</text>
</comment>
<keyword evidence="6 13" id="KW-0812">Transmembrane</keyword>
<evidence type="ECO:0000256" key="6">
    <source>
        <dbReference type="ARBA" id="ARBA00022692"/>
    </source>
</evidence>
<dbReference type="InterPro" id="IPR011577">
    <property type="entry name" value="Cyt_b561_bac/Ni-Hgenase"/>
</dbReference>
<dbReference type="InterPro" id="IPR052168">
    <property type="entry name" value="Cytochrome_b561_oxidase"/>
</dbReference>
<keyword evidence="11 13" id="KW-0472">Membrane</keyword>
<evidence type="ECO:0000313" key="16">
    <source>
        <dbReference type="EMBL" id="VCU11170.1"/>
    </source>
</evidence>
<evidence type="ECO:0000256" key="3">
    <source>
        <dbReference type="ARBA" id="ARBA00022448"/>
    </source>
</evidence>
<dbReference type="GO" id="GO:0005886">
    <property type="term" value="C:plasma membrane"/>
    <property type="evidence" value="ECO:0007669"/>
    <property type="project" value="UniProtKB-SubCell"/>
</dbReference>
<evidence type="ECO:0000256" key="13">
    <source>
        <dbReference type="SAM" id="Phobius"/>
    </source>
</evidence>
<keyword evidence="9 13" id="KW-1133">Transmembrane helix</keyword>
<evidence type="ECO:0000313" key="18">
    <source>
        <dbReference type="Proteomes" id="UP000438991"/>
    </source>
</evidence>
<dbReference type="Gene3D" id="1.20.950.20">
    <property type="entry name" value="Transmembrane di-heme cytochromes, Chain C"/>
    <property type="match status" value="1"/>
</dbReference>
<name>A0A447D0U3_9BRAD</name>
<keyword evidence="17" id="KW-1185">Reference proteome</keyword>
<evidence type="ECO:0000256" key="4">
    <source>
        <dbReference type="ARBA" id="ARBA00022475"/>
    </source>
</evidence>
<dbReference type="GO" id="GO:0046872">
    <property type="term" value="F:metal ion binding"/>
    <property type="evidence" value="ECO:0007669"/>
    <property type="project" value="UniProtKB-KW"/>
</dbReference>
<feature type="transmembrane region" description="Helical" evidence="13">
    <location>
        <begin position="53"/>
        <end position="73"/>
    </location>
</feature>
<sequence>MTATTTTPARGAPGYTATARALHWITAAIVIALVPGGIYMANAEPGPTQDLAFHLHRSFGVVLLLLMVIRFAYRMLVPPPPLPRDIPARQRAAAQAVHGILYALLIVQPLVGWIATSAYRAPILVFWLFELPPIWPQDRAFSEALFGLHRSFGWMIAALVLVHVAAALYHHLVRRDDVLVRMLRG</sequence>
<evidence type="ECO:0000256" key="7">
    <source>
        <dbReference type="ARBA" id="ARBA00022723"/>
    </source>
</evidence>
<comment type="caution">
    <text evidence="16">The sequence shown here is derived from an EMBL/GenBank/DDBJ whole genome shotgun (WGS) entry which is preliminary data.</text>
</comment>
<accession>A0A447D0U3</accession>
<keyword evidence="5" id="KW-0349">Heme</keyword>
<dbReference type="Proteomes" id="UP000289200">
    <property type="component" value="Unassembled WGS sequence"/>
</dbReference>
<reference evidence="17" key="1">
    <citation type="submission" date="2018-10" db="EMBL/GenBank/DDBJ databases">
        <authorList>
            <person name="Peiro R."/>
            <person name="Begona"/>
            <person name="Cbmso G."/>
            <person name="Lopez M."/>
            <person name="Gonzalez S."/>
            <person name="Sacristan E."/>
            <person name="Castillo E."/>
        </authorList>
    </citation>
    <scope>NUCLEOTIDE SEQUENCE [LARGE SCALE GENOMIC DNA]</scope>
</reference>
<protein>
    <submittedName>
        <fullName evidence="15 16">Cytochrome b</fullName>
    </submittedName>
</protein>
<reference evidence="15 18" key="3">
    <citation type="submission" date="2019-11" db="EMBL/GenBank/DDBJ databases">
        <title>Whole-genome sequence of Rhodoplanes serenus DSM 18633, type strain.</title>
        <authorList>
            <person name="Kyndt J.A."/>
            <person name="Meyer T.E."/>
        </authorList>
    </citation>
    <scope>NUCLEOTIDE SEQUENCE [LARGE SCALE GENOMIC DNA]</scope>
    <source>
        <strain evidence="15 18">DSM 18633</strain>
    </source>
</reference>
<proteinExistence type="inferred from homology"/>
<evidence type="ECO:0000256" key="5">
    <source>
        <dbReference type="ARBA" id="ARBA00022617"/>
    </source>
</evidence>
<dbReference type="Proteomes" id="UP000438991">
    <property type="component" value="Unassembled WGS sequence"/>
</dbReference>
<dbReference type="Pfam" id="PF01292">
    <property type="entry name" value="Ni_hydr_CYTB"/>
    <property type="match status" value="1"/>
</dbReference>
<dbReference type="GO" id="GO:0009055">
    <property type="term" value="F:electron transfer activity"/>
    <property type="evidence" value="ECO:0007669"/>
    <property type="project" value="InterPro"/>
</dbReference>
<organism evidence="16 17">
    <name type="scientific">Rhodoplanes serenus</name>
    <dbReference type="NCBI Taxonomy" id="200615"/>
    <lineage>
        <taxon>Bacteria</taxon>
        <taxon>Pseudomonadati</taxon>
        <taxon>Pseudomonadota</taxon>
        <taxon>Alphaproteobacteria</taxon>
        <taxon>Hyphomicrobiales</taxon>
        <taxon>Nitrobacteraceae</taxon>
        <taxon>Rhodoplanes</taxon>
    </lineage>
</organism>
<dbReference type="SUPFAM" id="SSF81342">
    <property type="entry name" value="Transmembrane di-heme cytochromes"/>
    <property type="match status" value="1"/>
</dbReference>
<dbReference type="EMBL" id="WNKV01000001">
    <property type="protein sequence ID" value="MTW14731.1"/>
    <property type="molecule type" value="Genomic_DNA"/>
</dbReference>
<evidence type="ECO:0000313" key="15">
    <source>
        <dbReference type="EMBL" id="MTW14731.1"/>
    </source>
</evidence>
<reference evidence="16" key="2">
    <citation type="submission" date="2018-10" db="EMBL/GenBank/DDBJ databases">
        <authorList>
            <person name="Peiro R."/>
            <person name="Begona"/>
            <person name="Cbmso G."/>
            <person name="Lopez M."/>
            <person name="Gonzalez S."/>
            <person name="Sacristan E."/>
            <person name="Castillo E."/>
        </authorList>
    </citation>
    <scope>NUCLEOTIDE SEQUENCE</scope>
    <source>
        <strain evidence="16">Rhod_genome</strain>
    </source>
</reference>
<evidence type="ECO:0000256" key="8">
    <source>
        <dbReference type="ARBA" id="ARBA00022982"/>
    </source>
</evidence>
<dbReference type="EMBL" id="UWOC01000203">
    <property type="protein sequence ID" value="VCU11170.1"/>
    <property type="molecule type" value="Genomic_DNA"/>
</dbReference>
<dbReference type="RefSeq" id="WP_170300597.1">
    <property type="nucleotide sequence ID" value="NZ_NPEW01000138.1"/>
</dbReference>
<dbReference type="PANTHER" id="PTHR30529">
    <property type="entry name" value="CYTOCHROME B561"/>
    <property type="match status" value="1"/>
</dbReference>
<keyword evidence="8" id="KW-0249">Electron transport</keyword>
<evidence type="ECO:0000256" key="10">
    <source>
        <dbReference type="ARBA" id="ARBA00023004"/>
    </source>
</evidence>